<dbReference type="PANTHER" id="PTHR39427:SF1">
    <property type="entry name" value="PTS SYSTEM GLUCITOL_SORBITOL-SPECIFIC EIIB COMPONENT"/>
    <property type="match status" value="1"/>
</dbReference>
<evidence type="ECO:0000313" key="5">
    <source>
        <dbReference type="Proteomes" id="UP001302613"/>
    </source>
</evidence>
<name>A0ABZ0H523_9ENTR</name>
<dbReference type="Pfam" id="PF07663">
    <property type="entry name" value="EIIBC-GUT_C"/>
    <property type="match status" value="1"/>
</dbReference>
<sequence>MELIHITPGPGGSGTGFWLPLRSGRIILCLTGGDFHPVAIELAALTESELVNGYSTLPPDERLLCVVLDDPGSLLCGLYPQKRIPVINVRPGRYNGHLASFITDATYVSGVTLSEIARADIHTVPDPVSSPIRESGPVIRHSPPAPRGIKCLAAGEVRLALWVGEVLPLLRDAAREAIQVSLRDILPFMALIALLMALAENSTLGAAMEHLLTPLVGSVWGLLLLSVICSFPFLSPLLGPGAAFSQMAGVIIGTQIGAGTLPPALALPALFAINVQVGCDFIPVGLAIQGASRATIAAGVPAFLLSRQLTGPLAVIIGWLCATGLFT</sequence>
<evidence type="ECO:0000256" key="1">
    <source>
        <dbReference type="PROSITE-ProRule" id="PRU00425"/>
    </source>
</evidence>
<dbReference type="PROSITE" id="PS51102">
    <property type="entry name" value="PTS_EIIB_TYPE_5"/>
    <property type="match status" value="1"/>
</dbReference>
<dbReference type="RefSeq" id="WP_234103762.1">
    <property type="nucleotide sequence ID" value="NZ_CP136601.1"/>
</dbReference>
<accession>A0ABZ0H523</accession>
<feature type="transmembrane region" description="Helical" evidence="2">
    <location>
        <begin position="219"/>
        <end position="238"/>
    </location>
</feature>
<proteinExistence type="predicted"/>
<comment type="caution">
    <text evidence="1">Lacks conserved residue(s) required for the propagation of feature annotation.</text>
</comment>
<keyword evidence="5" id="KW-1185">Reference proteome</keyword>
<reference evidence="4 5" key="1">
    <citation type="submission" date="2023-10" db="EMBL/GenBank/DDBJ databases">
        <title>SFO-1, KPC-2, NDM-1 were first reported in Portuguese citrobacter collected clinically.</title>
        <authorList>
            <person name="Guo K."/>
        </authorList>
    </citation>
    <scope>NUCLEOTIDE SEQUENCE [LARGE SCALE GENOMIC DNA]</scope>
    <source>
        <strain evidence="4 5">L2724hy</strain>
    </source>
</reference>
<keyword evidence="2" id="KW-0472">Membrane</keyword>
<organism evidence="4 5">
    <name type="scientific">Citrobacter portucalensis</name>
    <dbReference type="NCBI Taxonomy" id="1639133"/>
    <lineage>
        <taxon>Bacteria</taxon>
        <taxon>Pseudomonadati</taxon>
        <taxon>Pseudomonadota</taxon>
        <taxon>Gammaproteobacteria</taxon>
        <taxon>Enterobacterales</taxon>
        <taxon>Enterobacteriaceae</taxon>
        <taxon>Citrobacter</taxon>
        <taxon>Citrobacter freundii complex</taxon>
    </lineage>
</organism>
<dbReference type="PANTHER" id="PTHR39427">
    <property type="match status" value="1"/>
</dbReference>
<gene>
    <name evidence="4" type="ORF">RY846_05705</name>
</gene>
<keyword evidence="2" id="KW-1133">Transmembrane helix</keyword>
<feature type="domain" description="PTS EIIB type-5" evidence="3">
    <location>
        <begin position="1"/>
        <end position="186"/>
    </location>
</feature>
<dbReference type="EMBL" id="CP136601">
    <property type="protein sequence ID" value="WOH44678.1"/>
    <property type="molecule type" value="Genomic_DNA"/>
</dbReference>
<keyword evidence="2" id="KW-0812">Transmembrane</keyword>
<evidence type="ECO:0000313" key="4">
    <source>
        <dbReference type="EMBL" id="WOH44678.1"/>
    </source>
</evidence>
<dbReference type="InterPro" id="IPR011638">
    <property type="entry name" value="PTS_EIIBC_GUT_C"/>
</dbReference>
<dbReference type="Proteomes" id="UP001302613">
    <property type="component" value="Chromosome"/>
</dbReference>
<feature type="transmembrane region" description="Helical" evidence="2">
    <location>
        <begin position="180"/>
        <end position="199"/>
    </location>
</feature>
<protein>
    <submittedName>
        <fullName evidence="4">PTS sorbitol transporter subunit IIB</fullName>
    </submittedName>
</protein>
<dbReference type="InterPro" id="IPR004702">
    <property type="entry name" value="PTS_sorb_EIIBC"/>
</dbReference>
<dbReference type="InterPro" id="IPR011618">
    <property type="entry name" value="PTS_EIIBC_GUT_N"/>
</dbReference>
<dbReference type="Pfam" id="PF03612">
    <property type="entry name" value="EIIBC-GUT_N"/>
    <property type="match status" value="1"/>
</dbReference>
<evidence type="ECO:0000259" key="3">
    <source>
        <dbReference type="PROSITE" id="PS51102"/>
    </source>
</evidence>
<evidence type="ECO:0000256" key="2">
    <source>
        <dbReference type="SAM" id="Phobius"/>
    </source>
</evidence>